<dbReference type="RefSeq" id="WP_091517216.1">
    <property type="nucleotide sequence ID" value="NZ_CBDRCA010000040.1"/>
</dbReference>
<keyword evidence="1" id="KW-0472">Membrane</keyword>
<proteinExistence type="predicted"/>
<accession>A0A1I4DNF6</accession>
<dbReference type="STRING" id="115433.SAMN05421835_15111"/>
<feature type="transmembrane region" description="Helical" evidence="1">
    <location>
        <begin position="38"/>
        <end position="57"/>
    </location>
</feature>
<protein>
    <submittedName>
        <fullName evidence="2">Uncharacterized protein</fullName>
    </submittedName>
</protein>
<evidence type="ECO:0000256" key="1">
    <source>
        <dbReference type="SAM" id="Phobius"/>
    </source>
</evidence>
<sequence length="169" mass="19180">MTVVFARSREAFYAHLEERERRRARRLPGWRTRKHRRALAVMLVVSGSAMVAIAALWRRDLVFTGLWCLGYLVWLVAFVLLRILTGKMSSSFSALLDEREREWRHRVTYVGYQVLVVLMIAAVCYLIAITGRPDAASRGGFMLAALLLLGTSVPTVLLGWTLPDDVTED</sequence>
<gene>
    <name evidence="2" type="ORF">SAMN05421835_15111</name>
</gene>
<evidence type="ECO:0000313" key="2">
    <source>
        <dbReference type="EMBL" id="SFK94815.1"/>
    </source>
</evidence>
<dbReference type="Proteomes" id="UP000199025">
    <property type="component" value="Unassembled WGS sequence"/>
</dbReference>
<reference evidence="2 3" key="1">
    <citation type="submission" date="2016-10" db="EMBL/GenBank/DDBJ databases">
        <authorList>
            <person name="de Groot N.N."/>
        </authorList>
    </citation>
    <scope>NUCLEOTIDE SEQUENCE [LARGE SCALE GENOMIC DNA]</scope>
    <source>
        <strain evidence="2 3">DSM 44468</strain>
    </source>
</reference>
<dbReference type="EMBL" id="FORP01000051">
    <property type="protein sequence ID" value="SFK94815.1"/>
    <property type="molecule type" value="Genomic_DNA"/>
</dbReference>
<name>A0A1I4DNF6_9PSEU</name>
<keyword evidence="1" id="KW-0812">Transmembrane</keyword>
<evidence type="ECO:0000313" key="3">
    <source>
        <dbReference type="Proteomes" id="UP000199025"/>
    </source>
</evidence>
<keyword evidence="1" id="KW-1133">Transmembrane helix</keyword>
<dbReference type="OrthoDB" id="8896802at2"/>
<feature type="transmembrane region" description="Helical" evidence="1">
    <location>
        <begin position="63"/>
        <end position="84"/>
    </location>
</feature>
<keyword evidence="3" id="KW-1185">Reference proteome</keyword>
<organism evidence="2 3">
    <name type="scientific">Amycolatopsis sacchari</name>
    <dbReference type="NCBI Taxonomy" id="115433"/>
    <lineage>
        <taxon>Bacteria</taxon>
        <taxon>Bacillati</taxon>
        <taxon>Actinomycetota</taxon>
        <taxon>Actinomycetes</taxon>
        <taxon>Pseudonocardiales</taxon>
        <taxon>Pseudonocardiaceae</taxon>
        <taxon>Amycolatopsis</taxon>
    </lineage>
</organism>
<feature type="transmembrane region" description="Helical" evidence="1">
    <location>
        <begin position="141"/>
        <end position="162"/>
    </location>
</feature>
<feature type="transmembrane region" description="Helical" evidence="1">
    <location>
        <begin position="109"/>
        <end position="129"/>
    </location>
</feature>
<dbReference type="AlphaFoldDB" id="A0A1I4DNF6"/>